<feature type="compositionally biased region" description="Polar residues" evidence="1">
    <location>
        <begin position="504"/>
        <end position="518"/>
    </location>
</feature>
<feature type="compositionally biased region" description="Polar residues" evidence="1">
    <location>
        <begin position="457"/>
        <end position="472"/>
    </location>
</feature>
<accession>A0A1V8TRZ1</accession>
<protein>
    <submittedName>
        <fullName evidence="2">Uncharacterized protein</fullName>
    </submittedName>
</protein>
<name>A0A1V8TRZ1_9PEZI</name>
<feature type="region of interest" description="Disordered" evidence="1">
    <location>
        <begin position="453"/>
        <end position="472"/>
    </location>
</feature>
<evidence type="ECO:0000313" key="3">
    <source>
        <dbReference type="Proteomes" id="UP000192596"/>
    </source>
</evidence>
<feature type="region of interest" description="Disordered" evidence="1">
    <location>
        <begin position="292"/>
        <end position="319"/>
    </location>
</feature>
<comment type="caution">
    <text evidence="2">The sequence shown here is derived from an EMBL/GenBank/DDBJ whole genome shotgun (WGS) entry which is preliminary data.</text>
</comment>
<keyword evidence="3" id="KW-1185">Reference proteome</keyword>
<feature type="compositionally biased region" description="Low complexity" evidence="1">
    <location>
        <begin position="561"/>
        <end position="586"/>
    </location>
</feature>
<sequence length="612" mass="67923">MASPPPGWQSSNDTRQWIARSQPVARRPEDEENFERNWSWNSGNASGVVHESRQSWSTTTQTSTPQVITTFSAPPMPITPAIAMPVMQPPMPAMPSMHDFHQQSQQMMNDFHQNALDSHSRMVETMNNSMSMGMRSSYSQPQQQVSWHSSSTLLESVQQQITYQSSSTQAAPVQQQLTYHSAHTLSPPIQQQPAQIHYTQNVFHQAPPQPQKQQLQISQQNRIFSSDESARFQAIEKTRDSDMREIKKQGTAMRTQMHEIEHQLKEAQKRQDDSSQRQIKDLQDRIAESARRQLEDARRHDAEMEELRRNQRSARQPQAPALDMDALRTVILETQAKQISAADVQRAVEEAVAQRLVGVARKEDLEAASSSMQKALSKVPQGASEEQVQNALGKELNKIVERVERHQRREIEAAPPPQQQPWARPQPEFTIEEIDDDEPAAVPVQAYQPATVPVQQHQPSYQPAQPRASATTQLASVPIANTAPQSGAIARIKKSNNPAPPPRVQSSITAVVRSSHSPPAQVHALPPMSGAVARLKKPSEPVAAPPPTSSTVMVRPGARNTPATPAQQQPIQQTPSAPAARPARQMMPPPAPTVAPNGALVRQSKDVAKKPR</sequence>
<feature type="region of interest" description="Disordered" evidence="1">
    <location>
        <begin position="483"/>
        <end position="612"/>
    </location>
</feature>
<feature type="compositionally biased region" description="Basic and acidic residues" evidence="1">
    <location>
        <begin position="292"/>
        <end position="309"/>
    </location>
</feature>
<dbReference type="InParanoid" id="A0A1V8TRZ1"/>
<evidence type="ECO:0000256" key="1">
    <source>
        <dbReference type="SAM" id="MobiDB-lite"/>
    </source>
</evidence>
<dbReference type="AlphaFoldDB" id="A0A1V8TRZ1"/>
<feature type="compositionally biased region" description="Basic and acidic residues" evidence="1">
    <location>
        <begin position="603"/>
        <end position="612"/>
    </location>
</feature>
<organism evidence="2 3">
    <name type="scientific">Cryoendolithus antarcticus</name>
    <dbReference type="NCBI Taxonomy" id="1507870"/>
    <lineage>
        <taxon>Eukaryota</taxon>
        <taxon>Fungi</taxon>
        <taxon>Dikarya</taxon>
        <taxon>Ascomycota</taxon>
        <taxon>Pezizomycotina</taxon>
        <taxon>Dothideomycetes</taxon>
        <taxon>Dothideomycetidae</taxon>
        <taxon>Cladosporiales</taxon>
        <taxon>Cladosporiaceae</taxon>
        <taxon>Cryoendolithus</taxon>
    </lineage>
</organism>
<feature type="region of interest" description="Disordered" evidence="1">
    <location>
        <begin position="1"/>
        <end position="64"/>
    </location>
</feature>
<feature type="compositionally biased region" description="Low complexity" evidence="1">
    <location>
        <begin position="54"/>
        <end position="64"/>
    </location>
</feature>
<proteinExistence type="predicted"/>
<evidence type="ECO:0000313" key="2">
    <source>
        <dbReference type="EMBL" id="OQO14071.1"/>
    </source>
</evidence>
<dbReference type="EMBL" id="NAJO01000002">
    <property type="protein sequence ID" value="OQO14071.1"/>
    <property type="molecule type" value="Genomic_DNA"/>
</dbReference>
<gene>
    <name evidence="2" type="ORF">B0A48_00947</name>
</gene>
<reference evidence="3" key="1">
    <citation type="submission" date="2017-03" db="EMBL/GenBank/DDBJ databases">
        <title>Genomes of endolithic fungi from Antarctica.</title>
        <authorList>
            <person name="Coleine C."/>
            <person name="Masonjones S."/>
            <person name="Stajich J.E."/>
        </authorList>
    </citation>
    <scope>NUCLEOTIDE SEQUENCE [LARGE SCALE GENOMIC DNA]</scope>
    <source>
        <strain evidence="3">CCFEE 5527</strain>
    </source>
</reference>
<dbReference type="Proteomes" id="UP000192596">
    <property type="component" value="Unassembled WGS sequence"/>
</dbReference>
<feature type="compositionally biased region" description="Polar residues" evidence="1">
    <location>
        <begin position="36"/>
        <end position="45"/>
    </location>
</feature>
<dbReference type="STRING" id="1507870.A0A1V8TRZ1"/>
<dbReference type="OrthoDB" id="3878325at2759"/>